<dbReference type="EMBL" id="JBHSHD010000016">
    <property type="protein sequence ID" value="MFC4822384.1"/>
    <property type="molecule type" value="Genomic_DNA"/>
</dbReference>
<proteinExistence type="predicted"/>
<evidence type="ECO:0000256" key="1">
    <source>
        <dbReference type="SAM" id="SignalP"/>
    </source>
</evidence>
<dbReference type="RefSeq" id="WP_380022661.1">
    <property type="nucleotide sequence ID" value="NZ_JBHSHD010000016.1"/>
</dbReference>
<dbReference type="PROSITE" id="PS51257">
    <property type="entry name" value="PROKAR_LIPOPROTEIN"/>
    <property type="match status" value="1"/>
</dbReference>
<evidence type="ECO:0000313" key="2">
    <source>
        <dbReference type="EMBL" id="MFC4822384.1"/>
    </source>
</evidence>
<accession>A0ABV9R115</accession>
<feature type="chain" id="PRO_5046478016" evidence="1">
    <location>
        <begin position="24"/>
        <end position="242"/>
    </location>
</feature>
<dbReference type="Pfam" id="PF14025">
    <property type="entry name" value="DUF4241"/>
    <property type="match status" value="1"/>
</dbReference>
<gene>
    <name evidence="2" type="ORF">ACFO6Q_18815</name>
</gene>
<protein>
    <submittedName>
        <fullName evidence="2">DUF4241 domain-containing protein</fullName>
    </submittedName>
</protein>
<keyword evidence="1" id="KW-0732">Signal</keyword>
<feature type="signal peptide" evidence="1">
    <location>
        <begin position="1"/>
        <end position="23"/>
    </location>
</feature>
<comment type="caution">
    <text evidence="2">The sequence shown here is derived from an EMBL/GenBank/DDBJ whole genome shotgun (WGS) entry which is preliminary data.</text>
</comment>
<sequence>MKYLFALVLLLTVASCGRQQAPAAGSEAQSLTETLDHPVFDEAFTAGFTLTQNGTTFVFRTEDVGRIDLPSGRLAAFDPFVAFEAEPFDKALPRGSFPLRFAIARSGDDERIALAKIAFSEARIARWELALVKGQDPAALKPGEFFGYGVDSGTGSFMDEAAMRAYAARLQHDGEKFSDQLIESMEKTYRHTRSWLLLPTERGTVALFSSGYGDGTYATYFAYDAQQNIVAAITDFGVVAWR</sequence>
<keyword evidence="3" id="KW-1185">Reference proteome</keyword>
<dbReference type="Proteomes" id="UP001595886">
    <property type="component" value="Unassembled WGS sequence"/>
</dbReference>
<organism evidence="2 3">
    <name type="scientific">Dokdonella ginsengisoli</name>
    <dbReference type="NCBI Taxonomy" id="363846"/>
    <lineage>
        <taxon>Bacteria</taxon>
        <taxon>Pseudomonadati</taxon>
        <taxon>Pseudomonadota</taxon>
        <taxon>Gammaproteobacteria</taxon>
        <taxon>Lysobacterales</taxon>
        <taxon>Rhodanobacteraceae</taxon>
        <taxon>Dokdonella</taxon>
    </lineage>
</organism>
<reference evidence="3" key="1">
    <citation type="journal article" date="2019" name="Int. J. Syst. Evol. Microbiol.">
        <title>The Global Catalogue of Microorganisms (GCM) 10K type strain sequencing project: providing services to taxonomists for standard genome sequencing and annotation.</title>
        <authorList>
            <consortium name="The Broad Institute Genomics Platform"/>
            <consortium name="The Broad Institute Genome Sequencing Center for Infectious Disease"/>
            <person name="Wu L."/>
            <person name="Ma J."/>
        </authorList>
    </citation>
    <scope>NUCLEOTIDE SEQUENCE [LARGE SCALE GENOMIC DNA]</scope>
    <source>
        <strain evidence="3">CCUG 30340</strain>
    </source>
</reference>
<name>A0ABV9R115_9GAMM</name>
<dbReference type="InterPro" id="IPR025335">
    <property type="entry name" value="DUF4241"/>
</dbReference>
<evidence type="ECO:0000313" key="3">
    <source>
        <dbReference type="Proteomes" id="UP001595886"/>
    </source>
</evidence>